<evidence type="ECO:0000313" key="5">
    <source>
        <dbReference type="Proteomes" id="UP001162891"/>
    </source>
</evidence>
<dbReference type="InterPro" id="IPR038277">
    <property type="entry name" value="UreF_sf"/>
</dbReference>
<protein>
    <recommendedName>
        <fullName evidence="3">Urease accessory protein UreF</fullName>
    </recommendedName>
</protein>
<dbReference type="Gene3D" id="1.10.4190.10">
    <property type="entry name" value="Urease accessory protein UreF"/>
    <property type="match status" value="1"/>
</dbReference>
<sequence length="218" mass="22152">MTPWLAFQLADSALPTGGFAHSGGLEAAVQLGRCRGAAGLERFVEEALWQAGSLAVPFVLAAARAPERLADLDARCDAATPGHVANRASRAQGRALLRAARAFGPAAGALEDEVRRAGLAGHLAPISGALLAALGAAADHAARLHLFVVARGVVSAGVRLGLVGPLEAQAALLRAGAVAEAVLAATAGRAPEDAAATSPLLDLLQSHQDRLYSRLFQS</sequence>
<accession>A0ABN6MQY8</accession>
<name>A0ABN6MQY8_9BACT</name>
<comment type="subunit">
    <text evidence="3">UreD, UreF and UreG form a complex that acts as a GTP-hydrolysis-dependent molecular chaperone, activating the urease apoprotein by helping to assemble the nickel containing metallocenter of UreC. The UreE protein probably delivers the nickel.</text>
</comment>
<comment type="function">
    <text evidence="3">Required for maturation of urease via the functional incorporation of the urease nickel metallocenter.</text>
</comment>
<keyword evidence="5" id="KW-1185">Reference proteome</keyword>
<evidence type="ECO:0000256" key="2">
    <source>
        <dbReference type="ARBA" id="ARBA00023186"/>
    </source>
</evidence>
<gene>
    <name evidence="3 4" type="primary">ureF</name>
    <name evidence="4" type="ORF">AMOR_23460</name>
</gene>
<dbReference type="InterPro" id="IPR002639">
    <property type="entry name" value="UreF"/>
</dbReference>
<dbReference type="PANTHER" id="PTHR33620">
    <property type="entry name" value="UREASE ACCESSORY PROTEIN F"/>
    <property type="match status" value="1"/>
</dbReference>
<dbReference type="Pfam" id="PF01730">
    <property type="entry name" value="UreF"/>
    <property type="match status" value="1"/>
</dbReference>
<reference evidence="5" key="1">
    <citation type="journal article" date="2022" name="Int. J. Syst. Evol. Microbiol.">
        <title>Anaeromyxobacter oryzae sp. nov., Anaeromyxobacter diazotrophicus sp. nov. and Anaeromyxobacter paludicola sp. nov., isolated from paddy soils.</title>
        <authorList>
            <person name="Itoh H."/>
            <person name="Xu Z."/>
            <person name="Mise K."/>
            <person name="Masuda Y."/>
            <person name="Ushijima N."/>
            <person name="Hayakawa C."/>
            <person name="Shiratori Y."/>
            <person name="Senoo K."/>
        </authorList>
    </citation>
    <scope>NUCLEOTIDE SEQUENCE [LARGE SCALE GENOMIC DNA]</scope>
    <source>
        <strain evidence="5">Red232</strain>
    </source>
</reference>
<dbReference type="RefSeq" id="WP_248361285.1">
    <property type="nucleotide sequence ID" value="NZ_AP025591.1"/>
</dbReference>
<keyword evidence="3" id="KW-0963">Cytoplasm</keyword>
<comment type="subcellular location">
    <subcellularLocation>
        <location evidence="3">Cytoplasm</location>
    </subcellularLocation>
</comment>
<comment type="similarity">
    <text evidence="3">Belongs to the UreF family.</text>
</comment>
<dbReference type="Proteomes" id="UP001162891">
    <property type="component" value="Chromosome"/>
</dbReference>
<dbReference type="PANTHER" id="PTHR33620:SF1">
    <property type="entry name" value="UREASE ACCESSORY PROTEIN F"/>
    <property type="match status" value="1"/>
</dbReference>
<keyword evidence="1 3" id="KW-0996">Nickel insertion</keyword>
<evidence type="ECO:0000313" key="4">
    <source>
        <dbReference type="EMBL" id="BDG03350.1"/>
    </source>
</evidence>
<organism evidence="4 5">
    <name type="scientific">Anaeromyxobacter oryzae</name>
    <dbReference type="NCBI Taxonomy" id="2918170"/>
    <lineage>
        <taxon>Bacteria</taxon>
        <taxon>Pseudomonadati</taxon>
        <taxon>Myxococcota</taxon>
        <taxon>Myxococcia</taxon>
        <taxon>Myxococcales</taxon>
        <taxon>Cystobacterineae</taxon>
        <taxon>Anaeromyxobacteraceae</taxon>
        <taxon>Anaeromyxobacter</taxon>
    </lineage>
</organism>
<proteinExistence type="inferred from homology"/>
<keyword evidence="2 3" id="KW-0143">Chaperone</keyword>
<evidence type="ECO:0000256" key="1">
    <source>
        <dbReference type="ARBA" id="ARBA00022988"/>
    </source>
</evidence>
<evidence type="ECO:0000256" key="3">
    <source>
        <dbReference type="HAMAP-Rule" id="MF_01385"/>
    </source>
</evidence>
<dbReference type="EMBL" id="AP025591">
    <property type="protein sequence ID" value="BDG03350.1"/>
    <property type="molecule type" value="Genomic_DNA"/>
</dbReference>
<dbReference type="PIRSF" id="PIRSF009467">
    <property type="entry name" value="Ureas_acces_UreF"/>
    <property type="match status" value="1"/>
</dbReference>
<dbReference type="HAMAP" id="MF_01385">
    <property type="entry name" value="UreF"/>
    <property type="match status" value="1"/>
</dbReference>